<organism evidence="1 2">
    <name type="scientific">Octadecabacter antarcticus 307</name>
    <dbReference type="NCBI Taxonomy" id="391626"/>
    <lineage>
        <taxon>Bacteria</taxon>
        <taxon>Pseudomonadati</taxon>
        <taxon>Pseudomonadota</taxon>
        <taxon>Alphaproteobacteria</taxon>
        <taxon>Rhodobacterales</taxon>
        <taxon>Roseobacteraceae</taxon>
        <taxon>Octadecabacter</taxon>
    </lineage>
</organism>
<dbReference type="AlphaFoldDB" id="M9R8B7"/>
<evidence type="ECO:0000313" key="2">
    <source>
        <dbReference type="Proteomes" id="UP000005307"/>
    </source>
</evidence>
<evidence type="ECO:0008006" key="3">
    <source>
        <dbReference type="Google" id="ProtNLM"/>
    </source>
</evidence>
<accession>M9R8B7</accession>
<evidence type="ECO:0000313" key="1">
    <source>
        <dbReference type="EMBL" id="AGI66581.1"/>
    </source>
</evidence>
<dbReference type="STRING" id="391626.OAN307_c08600"/>
<proteinExistence type="predicted"/>
<protein>
    <recommendedName>
        <fullName evidence="3">DUF1150 family protein</fullName>
    </recommendedName>
</protein>
<dbReference type="InterPro" id="IPR009531">
    <property type="entry name" value="DUF1150"/>
</dbReference>
<dbReference type="RefSeq" id="WP_015498624.1">
    <property type="nucleotide sequence ID" value="NC_020911.1"/>
</dbReference>
<gene>
    <name evidence="1" type="ORF">OAN307_c08600</name>
</gene>
<dbReference type="EMBL" id="CP003740">
    <property type="protein sequence ID" value="AGI66581.1"/>
    <property type="molecule type" value="Genomic_DNA"/>
</dbReference>
<dbReference type="KEGG" id="oat:OAN307_c08600"/>
<keyword evidence="2" id="KW-1185">Reference proteome</keyword>
<dbReference type="Proteomes" id="UP000005307">
    <property type="component" value="Chromosome"/>
</dbReference>
<sequence>MDTKFNFAELSVKNNDRVVYVKSVDVAGLPDDVRAAAGNREQLFAVHDSDGQQLALVADRKMAFTLARQNDMRPVTVH</sequence>
<name>M9R8B7_9RHOB</name>
<dbReference type="Pfam" id="PF06620">
    <property type="entry name" value="DUF1150"/>
    <property type="match status" value="1"/>
</dbReference>
<dbReference type="OrthoDB" id="7205167at2"/>
<dbReference type="eggNOG" id="COG5568">
    <property type="taxonomic scope" value="Bacteria"/>
</dbReference>
<reference evidence="1 2" key="1">
    <citation type="journal article" date="2013" name="PLoS ONE">
        <title>Poles Apart: Arctic and Antarctic Octadecabacter strains Share High Genome Plasticity and a New Type of Xanthorhodopsin.</title>
        <authorList>
            <person name="Vollmers J."/>
            <person name="Voget S."/>
            <person name="Dietrich S."/>
            <person name="Gollnow K."/>
            <person name="Smits M."/>
            <person name="Meyer K."/>
            <person name="Brinkhoff T."/>
            <person name="Simon M."/>
            <person name="Daniel R."/>
        </authorList>
    </citation>
    <scope>NUCLEOTIDE SEQUENCE [LARGE SCALE GENOMIC DNA]</scope>
    <source>
        <strain evidence="1 2">307</strain>
    </source>
</reference>
<dbReference type="HOGENOM" id="CLU_181511_2_1_5"/>